<evidence type="ECO:0000313" key="1">
    <source>
        <dbReference type="EMBL" id="VDM80372.1"/>
    </source>
</evidence>
<sequence>MIKLVRSRVCEGEEAVTKKRTSLKSEQRYGMHIFDRLRLHTTRRPTVETMPLYVKGEVCELCTETGERCEASLCVVEDEEEEED</sequence>
<evidence type="ECO:0000313" key="2">
    <source>
        <dbReference type="Proteomes" id="UP000270094"/>
    </source>
</evidence>
<accession>A0A3P7LML6</accession>
<dbReference type="EMBL" id="UYYB01108393">
    <property type="protein sequence ID" value="VDM80372.1"/>
    <property type="molecule type" value="Genomic_DNA"/>
</dbReference>
<organism evidence="1 2">
    <name type="scientific">Strongylus vulgaris</name>
    <name type="common">Blood worm</name>
    <dbReference type="NCBI Taxonomy" id="40348"/>
    <lineage>
        <taxon>Eukaryota</taxon>
        <taxon>Metazoa</taxon>
        <taxon>Ecdysozoa</taxon>
        <taxon>Nematoda</taxon>
        <taxon>Chromadorea</taxon>
        <taxon>Rhabditida</taxon>
        <taxon>Rhabditina</taxon>
        <taxon>Rhabditomorpha</taxon>
        <taxon>Strongyloidea</taxon>
        <taxon>Strongylidae</taxon>
        <taxon>Strongylus</taxon>
    </lineage>
</organism>
<reference evidence="1 2" key="1">
    <citation type="submission" date="2018-11" db="EMBL/GenBank/DDBJ databases">
        <authorList>
            <consortium name="Pathogen Informatics"/>
        </authorList>
    </citation>
    <scope>NUCLEOTIDE SEQUENCE [LARGE SCALE GENOMIC DNA]</scope>
</reference>
<name>A0A3P7LML6_STRVU</name>
<gene>
    <name evidence="1" type="ORF">SVUK_LOCUS15370</name>
</gene>
<dbReference type="AlphaFoldDB" id="A0A3P7LML6"/>
<protein>
    <submittedName>
        <fullName evidence="1">Uncharacterized protein</fullName>
    </submittedName>
</protein>
<keyword evidence="2" id="KW-1185">Reference proteome</keyword>
<proteinExistence type="predicted"/>
<dbReference type="Proteomes" id="UP000270094">
    <property type="component" value="Unassembled WGS sequence"/>
</dbReference>